<gene>
    <name evidence="1" type="ORF">PHMEG_00014230</name>
</gene>
<organism evidence="1 2">
    <name type="scientific">Phytophthora megakarya</name>
    <dbReference type="NCBI Taxonomy" id="4795"/>
    <lineage>
        <taxon>Eukaryota</taxon>
        <taxon>Sar</taxon>
        <taxon>Stramenopiles</taxon>
        <taxon>Oomycota</taxon>
        <taxon>Peronosporomycetes</taxon>
        <taxon>Peronosporales</taxon>
        <taxon>Peronosporaceae</taxon>
        <taxon>Phytophthora</taxon>
    </lineage>
</organism>
<dbReference type="AlphaFoldDB" id="A0A225W5V1"/>
<name>A0A225W5V1_9STRA</name>
<proteinExistence type="predicted"/>
<dbReference type="EMBL" id="NBNE01001804">
    <property type="protein sequence ID" value="OWZ12578.1"/>
    <property type="molecule type" value="Genomic_DNA"/>
</dbReference>
<accession>A0A225W5V1</accession>
<sequence>MTRSHPWVLLAAAMPEESANLIVAGFKSHNIVKSYKSQCRVCIAAYHENSTARMRLPVLRGDVATCLALNQFTVEEAYRHNMPVTPPPKPTLTPAMKQLARERGTQGLKHNRIWEGLTERFSLTENTMPELAAVQRVVNCHISTA</sequence>
<keyword evidence="2" id="KW-1185">Reference proteome</keyword>
<protein>
    <submittedName>
        <fullName evidence="1">Uncharacterized protein</fullName>
    </submittedName>
</protein>
<evidence type="ECO:0000313" key="2">
    <source>
        <dbReference type="Proteomes" id="UP000198211"/>
    </source>
</evidence>
<dbReference type="Proteomes" id="UP000198211">
    <property type="component" value="Unassembled WGS sequence"/>
</dbReference>
<reference evidence="2" key="1">
    <citation type="submission" date="2017-03" db="EMBL/GenBank/DDBJ databases">
        <title>Phytopthora megakarya and P. palmivora, two closely related causual agents of cacao black pod achieved similar genome size and gene model numbers by different mechanisms.</title>
        <authorList>
            <person name="Ali S."/>
            <person name="Shao J."/>
            <person name="Larry D.J."/>
            <person name="Kronmiller B."/>
            <person name="Shen D."/>
            <person name="Strem M.D."/>
            <person name="Melnick R.L."/>
            <person name="Guiltinan M.J."/>
            <person name="Tyler B.M."/>
            <person name="Meinhardt L.W."/>
            <person name="Bailey B.A."/>
        </authorList>
    </citation>
    <scope>NUCLEOTIDE SEQUENCE [LARGE SCALE GENOMIC DNA]</scope>
    <source>
        <strain evidence="2">zdho120</strain>
    </source>
</reference>
<comment type="caution">
    <text evidence="1">The sequence shown here is derived from an EMBL/GenBank/DDBJ whole genome shotgun (WGS) entry which is preliminary data.</text>
</comment>
<evidence type="ECO:0000313" key="1">
    <source>
        <dbReference type="EMBL" id="OWZ12578.1"/>
    </source>
</evidence>